<name>A0ACD2HIB7_9GAMM</name>
<keyword evidence="2" id="KW-1185">Reference proteome</keyword>
<dbReference type="EMBL" id="PIQJ01000001">
    <property type="protein sequence ID" value="RZQ56316.1"/>
    <property type="molecule type" value="Genomic_DNA"/>
</dbReference>
<reference evidence="1" key="1">
    <citation type="submission" date="2017-11" db="EMBL/GenBank/DDBJ databases">
        <title>Comparative genomic and phylogenomic analyses of the family Idiomarinaceae.</title>
        <authorList>
            <person name="Liu Y."/>
            <person name="Shao Z."/>
        </authorList>
    </citation>
    <scope>NUCLEOTIDE SEQUENCE</scope>
    <source>
        <strain evidence="1">PIN1</strain>
    </source>
</reference>
<evidence type="ECO:0000313" key="1">
    <source>
        <dbReference type="EMBL" id="RZQ56316.1"/>
    </source>
</evidence>
<sequence length="362" mass="40455">MKQVIEIITALTLAFTLLGCQGPDSAAKASVIDDSSLDFPHSLTMAEQSELPEHSRLVETSAGQFHVRAMGLDHRGPAVILLAGPNYNYHSDSAWFAALQPLLAAQYRIYSVDRLGNAFSSSSDDLSYRRFADDLAHVMQQLNETQLAVVAFASASISARWFYELHSEQFDIEAMVYIDPDIPLAHSLSLYQGYPADWYRDNLATLLPHLAAGNWSERTKNKLDAEYQHIKQWASDYGTAIDWNYLEQIMQQRLLISHQQARAREIAAYIADLDSYATLPMITAIPVSVIDSDFEQKDIAAAADDAELLAALQKWQQEGSAWSAEQASVSNGQYIPLSESDHMVPLQQPQVIQQALEWLLHQ</sequence>
<gene>
    <name evidence="1" type="ORF">CWI82_03125</name>
</gene>
<protein>
    <submittedName>
        <fullName evidence="1">Uncharacterized protein</fullName>
    </submittedName>
</protein>
<organism evidence="1 2">
    <name type="scientific">Pseudidiomarina tainanensis</name>
    <dbReference type="NCBI Taxonomy" id="502365"/>
    <lineage>
        <taxon>Bacteria</taxon>
        <taxon>Pseudomonadati</taxon>
        <taxon>Pseudomonadota</taxon>
        <taxon>Gammaproteobacteria</taxon>
        <taxon>Alteromonadales</taxon>
        <taxon>Idiomarinaceae</taxon>
        <taxon>Pseudidiomarina</taxon>
    </lineage>
</organism>
<evidence type="ECO:0000313" key="2">
    <source>
        <dbReference type="Proteomes" id="UP000293092"/>
    </source>
</evidence>
<proteinExistence type="predicted"/>
<accession>A0ACD2HIB7</accession>
<comment type="caution">
    <text evidence="1">The sequence shown here is derived from an EMBL/GenBank/DDBJ whole genome shotgun (WGS) entry which is preliminary data.</text>
</comment>
<dbReference type="Proteomes" id="UP000293092">
    <property type="component" value="Unassembled WGS sequence"/>
</dbReference>